<dbReference type="Proteomes" id="UP001567537">
    <property type="component" value="Unassembled WGS sequence"/>
</dbReference>
<evidence type="ECO:0000256" key="1">
    <source>
        <dbReference type="SAM" id="MobiDB-lite"/>
    </source>
</evidence>
<name>A0ABV4J069_9ACTN</name>
<dbReference type="EMBL" id="JAHWZY010000016">
    <property type="protein sequence ID" value="MEZ3180322.1"/>
    <property type="molecule type" value="Genomic_DNA"/>
</dbReference>
<gene>
    <name evidence="2" type="ORF">KYY02_17005</name>
</gene>
<protein>
    <submittedName>
        <fullName evidence="2">Uncharacterized protein</fullName>
    </submittedName>
</protein>
<accession>A0ABV4J069</accession>
<evidence type="ECO:0000313" key="2">
    <source>
        <dbReference type="EMBL" id="MEZ3180322.1"/>
    </source>
</evidence>
<sequence length="133" mass="14768">MSDEHVQHTWNLVRDADGDEISIDLLTDGETVQVDGGDGESYSAVNARRDIEEQLLPKYTGRGYRVASAYAVNDPEPHTADEAVVDDAEPDGRPERCPECGSPVEYEPRHCTDLREGEAWLCTGCRWGRFVTA</sequence>
<feature type="region of interest" description="Disordered" evidence="1">
    <location>
        <begin position="74"/>
        <end position="102"/>
    </location>
</feature>
<comment type="caution">
    <text evidence="2">The sequence shown here is derived from an EMBL/GenBank/DDBJ whole genome shotgun (WGS) entry which is preliminary data.</text>
</comment>
<keyword evidence="3" id="KW-1185">Reference proteome</keyword>
<proteinExistence type="predicted"/>
<reference evidence="2 3" key="1">
    <citation type="journal article" date="2021" name="Res Sq">
        <title>Streptomyces Pimoensis sp. nov., Isolated From the Taklimakan Desert in Xinjiang, China.</title>
        <authorList>
            <person name="Zhang P."/>
            <person name="Luo X."/>
            <person name="Luo X."/>
            <person name="Liu Z."/>
            <person name="Xia Z."/>
            <person name="Wan C."/>
            <person name="zhang L."/>
        </authorList>
    </citation>
    <scope>NUCLEOTIDE SEQUENCE [LARGE SCALE GENOMIC DNA]</scope>
    <source>
        <strain evidence="2 3">TRM75549</strain>
    </source>
</reference>
<dbReference type="RefSeq" id="WP_371238870.1">
    <property type="nucleotide sequence ID" value="NZ_JAHWZY010000016.1"/>
</dbReference>
<evidence type="ECO:0000313" key="3">
    <source>
        <dbReference type="Proteomes" id="UP001567537"/>
    </source>
</evidence>
<organism evidence="2 3">
    <name type="scientific">Streptomyces pimonensis</name>
    <dbReference type="NCBI Taxonomy" id="2860288"/>
    <lineage>
        <taxon>Bacteria</taxon>
        <taxon>Bacillati</taxon>
        <taxon>Actinomycetota</taxon>
        <taxon>Actinomycetes</taxon>
        <taxon>Kitasatosporales</taxon>
        <taxon>Streptomycetaceae</taxon>
        <taxon>Streptomyces</taxon>
    </lineage>
</organism>